<evidence type="ECO:0000313" key="2">
    <source>
        <dbReference type="Proteomes" id="UP000269692"/>
    </source>
</evidence>
<comment type="caution">
    <text evidence="1">The sequence shown here is derived from an EMBL/GenBank/DDBJ whole genome shotgun (WGS) entry which is preliminary data.</text>
</comment>
<dbReference type="AlphaFoldDB" id="A0A3L7AHA1"/>
<evidence type="ECO:0008006" key="3">
    <source>
        <dbReference type="Google" id="ProtNLM"/>
    </source>
</evidence>
<accession>A0A3L7AHA1</accession>
<evidence type="ECO:0000313" key="1">
    <source>
        <dbReference type="EMBL" id="RLP78792.1"/>
    </source>
</evidence>
<protein>
    <recommendedName>
        <fullName evidence="3">Malate dehydrogenase</fullName>
    </recommendedName>
</protein>
<organism evidence="1 2">
    <name type="scientific">Xanthobacter tagetidis</name>
    <dbReference type="NCBI Taxonomy" id="60216"/>
    <lineage>
        <taxon>Bacteria</taxon>
        <taxon>Pseudomonadati</taxon>
        <taxon>Pseudomonadota</taxon>
        <taxon>Alphaproteobacteria</taxon>
        <taxon>Hyphomicrobiales</taxon>
        <taxon>Xanthobacteraceae</taxon>
        <taxon>Xanthobacter</taxon>
    </lineage>
</organism>
<keyword evidence="2" id="KW-1185">Reference proteome</keyword>
<gene>
    <name evidence="1" type="ORF">D9R14_10640</name>
</gene>
<sequence>MDNYETEVNAISTIERICLKFHAVARQLRARHSNRQTLEIEDEYDVQDLMHALLKINFDDIRPEEWTPSNSGGSARVDFLLKKEKIVIEIKKTRTSLKPSEIGAQLLVDIARYRQHPDCELLFCFIYDPEGIIGNPIGFERDLENSGSDLKVRTIVGPKG</sequence>
<reference evidence="1 2" key="1">
    <citation type="submission" date="2018-10" db="EMBL/GenBank/DDBJ databases">
        <title>Xanthobacter tagetidis genome sequencing and assembly.</title>
        <authorList>
            <person name="Maclea K.S."/>
            <person name="Goen A.E."/>
            <person name="Fatima S.A."/>
        </authorList>
    </citation>
    <scope>NUCLEOTIDE SEQUENCE [LARGE SCALE GENOMIC DNA]</scope>
    <source>
        <strain evidence="1 2">ATCC 700314</strain>
    </source>
</reference>
<dbReference type="OrthoDB" id="2678579at2"/>
<name>A0A3L7AHA1_9HYPH</name>
<dbReference type="Proteomes" id="UP000269692">
    <property type="component" value="Unassembled WGS sequence"/>
</dbReference>
<proteinExistence type="predicted"/>
<dbReference type="EMBL" id="RCTF01000007">
    <property type="protein sequence ID" value="RLP78792.1"/>
    <property type="molecule type" value="Genomic_DNA"/>
</dbReference>
<dbReference type="Pfam" id="PF18742">
    <property type="entry name" value="DpnII-MboI"/>
    <property type="match status" value="1"/>
</dbReference>